<protein>
    <submittedName>
        <fullName evidence="1">Sulfotransferase family 2 domain-containing protein</fullName>
    </submittedName>
</protein>
<dbReference type="Proteomes" id="UP000659388">
    <property type="component" value="Unassembled WGS sequence"/>
</dbReference>
<gene>
    <name evidence="1" type="ORF">JL102_21475</name>
</gene>
<keyword evidence="2" id="KW-1185">Reference proteome</keyword>
<proteinExistence type="predicted"/>
<comment type="caution">
    <text evidence="1">The sequence shown here is derived from an EMBL/GenBank/DDBJ whole genome shotgun (WGS) entry which is preliminary data.</text>
</comment>
<dbReference type="EMBL" id="JAESIY010000016">
    <property type="protein sequence ID" value="MBL3658736.1"/>
    <property type="molecule type" value="Genomic_DNA"/>
</dbReference>
<dbReference type="GO" id="GO:0008146">
    <property type="term" value="F:sulfotransferase activity"/>
    <property type="evidence" value="ECO:0007669"/>
    <property type="project" value="InterPro"/>
</dbReference>
<dbReference type="GO" id="GO:0016020">
    <property type="term" value="C:membrane"/>
    <property type="evidence" value="ECO:0007669"/>
    <property type="project" value="InterPro"/>
</dbReference>
<dbReference type="Gene3D" id="3.40.50.300">
    <property type="entry name" value="P-loop containing nucleotide triphosphate hydrolases"/>
    <property type="match status" value="1"/>
</dbReference>
<name>A0A937K2L6_9BACT</name>
<dbReference type="InterPro" id="IPR027417">
    <property type="entry name" value="P-loop_NTPase"/>
</dbReference>
<evidence type="ECO:0000313" key="1">
    <source>
        <dbReference type="EMBL" id="MBL3658736.1"/>
    </source>
</evidence>
<organism evidence="1 2">
    <name type="scientific">Fulvivirga sediminis</name>
    <dbReference type="NCBI Taxonomy" id="2803949"/>
    <lineage>
        <taxon>Bacteria</taxon>
        <taxon>Pseudomonadati</taxon>
        <taxon>Bacteroidota</taxon>
        <taxon>Cytophagia</taxon>
        <taxon>Cytophagales</taxon>
        <taxon>Fulvivirgaceae</taxon>
        <taxon>Fulvivirga</taxon>
    </lineage>
</organism>
<dbReference type="SUPFAM" id="SSF52540">
    <property type="entry name" value="P-loop containing nucleoside triphosphate hydrolases"/>
    <property type="match status" value="1"/>
</dbReference>
<evidence type="ECO:0000313" key="2">
    <source>
        <dbReference type="Proteomes" id="UP000659388"/>
    </source>
</evidence>
<dbReference type="InterPro" id="IPR005331">
    <property type="entry name" value="Sulfotransferase"/>
</dbReference>
<dbReference type="Pfam" id="PF03567">
    <property type="entry name" value="Sulfotransfer_2"/>
    <property type="match status" value="1"/>
</dbReference>
<accession>A0A937K2L6</accession>
<reference evidence="1" key="1">
    <citation type="submission" date="2021-01" db="EMBL/GenBank/DDBJ databases">
        <title>Fulvivirga kasyanovii gen. nov., sp nov., a novel member of the phylum Bacteroidetes isolated from seawater in a mussel farm.</title>
        <authorList>
            <person name="Zhao L.-H."/>
            <person name="Wang Z.-J."/>
        </authorList>
    </citation>
    <scope>NUCLEOTIDE SEQUENCE</scope>
    <source>
        <strain evidence="1">2943</strain>
    </source>
</reference>
<sequence length="282" mass="34029">MFFHIPKVAGISLSYALLPYIHYDLHLEGWSKAPILWIFRKLQNIHRHEDLNYVQRQGLVMALNRLAKNGTEKVYYIYMGGKAAVFNRLAESYLNESNPEIYSRLIYHDTALEVKEQLPEKVFNDYFKFAVVRHPHDWLVSMYFFLKQREDMMLNKYVEKFESFDSFIEYLYEFRKDNRKLNLFGDVYFQTISEFIFDNEENCLVDKVIRFENLNEDVNEICEQLDIEVSLPHRNKSKYQHYTEYYDEILWDKAVYILKSDFELLGYESAYPQPSINERILN</sequence>
<dbReference type="AlphaFoldDB" id="A0A937K2L6"/>